<evidence type="ECO:0000256" key="5">
    <source>
        <dbReference type="SAM" id="SignalP"/>
    </source>
</evidence>
<feature type="domain" description="Peptidase S1" evidence="6">
    <location>
        <begin position="546"/>
        <end position="827"/>
    </location>
</feature>
<feature type="domain" description="Peptidase S1" evidence="6">
    <location>
        <begin position="88"/>
        <end position="374"/>
    </location>
</feature>
<feature type="chain" id="PRO_5032489822" description="Peptidase S1 domain-containing protein" evidence="5">
    <location>
        <begin position="24"/>
        <end position="829"/>
    </location>
</feature>
<comment type="similarity">
    <text evidence="2">Belongs to the peptidase S1 family. CLIP subfamily.</text>
</comment>
<dbReference type="Pfam" id="PF00089">
    <property type="entry name" value="Trypsin"/>
    <property type="match status" value="2"/>
</dbReference>
<comment type="caution">
    <text evidence="7">The sequence shown here is derived from an EMBL/GenBank/DDBJ whole genome shotgun (WGS) entry which is preliminary data.</text>
</comment>
<gene>
    <name evidence="7" type="ORF">OXX778_LOCUS17395</name>
</gene>
<dbReference type="PANTHER" id="PTHR24256">
    <property type="entry name" value="TRYPTASE-RELATED"/>
    <property type="match status" value="1"/>
</dbReference>
<dbReference type="GO" id="GO:0006508">
    <property type="term" value="P:proteolysis"/>
    <property type="evidence" value="ECO:0007669"/>
    <property type="project" value="UniProtKB-KW"/>
</dbReference>
<dbReference type="EMBL" id="CAJNOC010004424">
    <property type="protein sequence ID" value="CAF1021331.1"/>
    <property type="molecule type" value="Genomic_DNA"/>
</dbReference>
<evidence type="ECO:0000256" key="4">
    <source>
        <dbReference type="SAM" id="MobiDB-lite"/>
    </source>
</evidence>
<evidence type="ECO:0000256" key="3">
    <source>
        <dbReference type="RuleBase" id="RU363034"/>
    </source>
</evidence>
<protein>
    <recommendedName>
        <fullName evidence="6">Peptidase S1 domain-containing protein</fullName>
    </recommendedName>
</protein>
<accession>A0A814I9A1</accession>
<keyword evidence="3" id="KW-0378">Hydrolase</keyword>
<dbReference type="InterPro" id="IPR051487">
    <property type="entry name" value="Ser/Thr_Proteases_Immune/Dev"/>
</dbReference>
<dbReference type="InterPro" id="IPR001314">
    <property type="entry name" value="Peptidase_S1A"/>
</dbReference>
<feature type="compositionally biased region" description="Low complexity" evidence="4">
    <location>
        <begin position="389"/>
        <end position="427"/>
    </location>
</feature>
<feature type="signal peptide" evidence="5">
    <location>
        <begin position="1"/>
        <end position="23"/>
    </location>
</feature>
<dbReference type="InterPro" id="IPR043504">
    <property type="entry name" value="Peptidase_S1_PA_chymotrypsin"/>
</dbReference>
<keyword evidence="5" id="KW-0732">Signal</keyword>
<feature type="region of interest" description="Disordered" evidence="4">
    <location>
        <begin position="380"/>
        <end position="520"/>
    </location>
</feature>
<keyword evidence="3" id="KW-0645">Protease</keyword>
<keyword evidence="1" id="KW-1015">Disulfide bond</keyword>
<dbReference type="InterPro" id="IPR018114">
    <property type="entry name" value="TRYPSIN_HIS"/>
</dbReference>
<dbReference type="InterPro" id="IPR033116">
    <property type="entry name" value="TRYPSIN_SER"/>
</dbReference>
<dbReference type="PRINTS" id="PR00722">
    <property type="entry name" value="CHYMOTRYPSIN"/>
</dbReference>
<dbReference type="OrthoDB" id="6380398at2759"/>
<feature type="compositionally biased region" description="Low complexity" evidence="4">
    <location>
        <begin position="480"/>
        <end position="504"/>
    </location>
</feature>
<dbReference type="FunFam" id="2.40.10.10:FF:000002">
    <property type="entry name" value="Transmembrane protease serine"/>
    <property type="match status" value="1"/>
</dbReference>
<keyword evidence="8" id="KW-1185">Reference proteome</keyword>
<sequence>MYLTKNSCLFLFILIIFVSFATTTEVEDVYDDYDDESNEENIAQLAFKRPVAKVATKQLTSLTVSRVCNNEPNCYECGQFDSAPNVKIVGGIEATRNSWPSMAFIKFDYKFDAITSSNQKIVESINDGCVGTLIDQTTVLTAAQCIQREFFSYNQNEFLQVVPNNYHKTVETAYKVYLGFHDLDSIIQGTLSGNTVEVEVSSLHESQFNELKNLNDIAIIKLAKPVQFNKFIQPACLPHSKTKVYPTKNNLESYAIGFNTFGLVPKPMKQSSPNTINLNNVKLTIYDGYSCKRVLPFFPKNWLKQICAGELAGGKSVCHGDPGVPLFVKDNVNGKEKFVLTGVTSYGFGCGIKNLPAVFTRVSYYMNWIQDLMDNSPDNGKTESNAILTTSQTTASTITSSPTTTTSKTTTKTTKPSETSKSTTTPKTSKKSDSSTTASSNTATTPSSSTSKASTTTKTTKTSETSKSTTTKTSTKKSEASSTTKSATTISTTSSSSTTASSTIRQALRSKNIKNKSNSDMVCDNGATNSNCYECGQFFIAPNVRIVGGKEAIRHGWPSMAFVHFNYTFDSIDPKTKKSRLEVSSSLCGGTLLDRKTVITAAHCILKEVFSSNDDSSYKVTANKYHKKAEHAYKLYFGVHDINNVLKHTPTNITVGIEADSIHVHEGYSTESALNDIAIIKLSRPVEFNRFIQPACLPNPKINIYPVKENITSYAAGWGTLSSGGDLPETLQNVKLTVYNESFCESVGFGMEKNWTTQICSGELEGGKDTCQGDSGGPLFVKDIVNGRQKFVLAGLTSYGDGCGGVGLPGIYTRVSAYMSWIKNLMEKK</sequence>
<dbReference type="SMART" id="SM00020">
    <property type="entry name" value="Tryp_SPc"/>
    <property type="match status" value="2"/>
</dbReference>
<keyword evidence="3" id="KW-0720">Serine protease</keyword>
<name>A0A814I9A1_9BILA</name>
<dbReference type="PROSITE" id="PS50240">
    <property type="entry name" value="TRYPSIN_DOM"/>
    <property type="match status" value="2"/>
</dbReference>
<dbReference type="PROSITE" id="PS00134">
    <property type="entry name" value="TRYPSIN_HIS"/>
    <property type="match status" value="1"/>
</dbReference>
<dbReference type="CDD" id="cd00190">
    <property type="entry name" value="Tryp_SPc"/>
    <property type="match status" value="2"/>
</dbReference>
<dbReference type="AlphaFoldDB" id="A0A814I9A1"/>
<dbReference type="Gene3D" id="2.40.10.10">
    <property type="entry name" value="Trypsin-like serine proteases"/>
    <property type="match status" value="2"/>
</dbReference>
<dbReference type="GO" id="GO:0004252">
    <property type="term" value="F:serine-type endopeptidase activity"/>
    <property type="evidence" value="ECO:0007669"/>
    <property type="project" value="InterPro"/>
</dbReference>
<dbReference type="InterPro" id="IPR001254">
    <property type="entry name" value="Trypsin_dom"/>
</dbReference>
<organism evidence="7 8">
    <name type="scientific">Brachionus calyciflorus</name>
    <dbReference type="NCBI Taxonomy" id="104777"/>
    <lineage>
        <taxon>Eukaryota</taxon>
        <taxon>Metazoa</taxon>
        <taxon>Spiralia</taxon>
        <taxon>Gnathifera</taxon>
        <taxon>Rotifera</taxon>
        <taxon>Eurotatoria</taxon>
        <taxon>Monogononta</taxon>
        <taxon>Pseudotrocha</taxon>
        <taxon>Ploima</taxon>
        <taxon>Brachionidae</taxon>
        <taxon>Brachionus</taxon>
    </lineage>
</organism>
<dbReference type="SUPFAM" id="SSF50494">
    <property type="entry name" value="Trypsin-like serine proteases"/>
    <property type="match status" value="2"/>
</dbReference>
<evidence type="ECO:0000256" key="1">
    <source>
        <dbReference type="ARBA" id="ARBA00023157"/>
    </source>
</evidence>
<proteinExistence type="inferred from homology"/>
<evidence type="ECO:0000256" key="2">
    <source>
        <dbReference type="ARBA" id="ARBA00024195"/>
    </source>
</evidence>
<dbReference type="PROSITE" id="PS00135">
    <property type="entry name" value="TRYPSIN_SER"/>
    <property type="match status" value="1"/>
</dbReference>
<reference evidence="7" key="1">
    <citation type="submission" date="2021-02" db="EMBL/GenBank/DDBJ databases">
        <authorList>
            <person name="Nowell W R."/>
        </authorList>
    </citation>
    <scope>NUCLEOTIDE SEQUENCE</scope>
    <source>
        <strain evidence="7">Ploen Becks lab</strain>
    </source>
</reference>
<evidence type="ECO:0000313" key="7">
    <source>
        <dbReference type="EMBL" id="CAF1021331.1"/>
    </source>
</evidence>
<evidence type="ECO:0000313" key="8">
    <source>
        <dbReference type="Proteomes" id="UP000663879"/>
    </source>
</evidence>
<evidence type="ECO:0000259" key="6">
    <source>
        <dbReference type="PROSITE" id="PS50240"/>
    </source>
</evidence>
<feature type="compositionally biased region" description="Low complexity" evidence="4">
    <location>
        <begin position="434"/>
        <end position="473"/>
    </location>
</feature>
<dbReference type="InterPro" id="IPR009003">
    <property type="entry name" value="Peptidase_S1_PA"/>
</dbReference>
<dbReference type="Proteomes" id="UP000663879">
    <property type="component" value="Unassembled WGS sequence"/>
</dbReference>